<accession>A0A9J6GX15</accession>
<evidence type="ECO:0000313" key="2">
    <source>
        <dbReference type="EMBL" id="KAH9379433.1"/>
    </source>
</evidence>
<feature type="region of interest" description="Disordered" evidence="1">
    <location>
        <begin position="73"/>
        <end position="111"/>
    </location>
</feature>
<organism evidence="2 3">
    <name type="scientific">Haemaphysalis longicornis</name>
    <name type="common">Bush tick</name>
    <dbReference type="NCBI Taxonomy" id="44386"/>
    <lineage>
        <taxon>Eukaryota</taxon>
        <taxon>Metazoa</taxon>
        <taxon>Ecdysozoa</taxon>
        <taxon>Arthropoda</taxon>
        <taxon>Chelicerata</taxon>
        <taxon>Arachnida</taxon>
        <taxon>Acari</taxon>
        <taxon>Parasitiformes</taxon>
        <taxon>Ixodida</taxon>
        <taxon>Ixodoidea</taxon>
        <taxon>Ixodidae</taxon>
        <taxon>Haemaphysalinae</taxon>
        <taxon>Haemaphysalis</taxon>
    </lineage>
</organism>
<reference evidence="2 3" key="1">
    <citation type="journal article" date="2020" name="Cell">
        <title>Large-Scale Comparative Analyses of Tick Genomes Elucidate Their Genetic Diversity and Vector Capacities.</title>
        <authorList>
            <consortium name="Tick Genome and Microbiome Consortium (TIGMIC)"/>
            <person name="Jia N."/>
            <person name="Wang J."/>
            <person name="Shi W."/>
            <person name="Du L."/>
            <person name="Sun Y."/>
            <person name="Zhan W."/>
            <person name="Jiang J.F."/>
            <person name="Wang Q."/>
            <person name="Zhang B."/>
            <person name="Ji P."/>
            <person name="Bell-Sakyi L."/>
            <person name="Cui X.M."/>
            <person name="Yuan T.T."/>
            <person name="Jiang B.G."/>
            <person name="Yang W.F."/>
            <person name="Lam T.T."/>
            <person name="Chang Q.C."/>
            <person name="Ding S.J."/>
            <person name="Wang X.J."/>
            <person name="Zhu J.G."/>
            <person name="Ruan X.D."/>
            <person name="Zhao L."/>
            <person name="Wei J.T."/>
            <person name="Ye R.Z."/>
            <person name="Que T.C."/>
            <person name="Du C.H."/>
            <person name="Zhou Y.H."/>
            <person name="Cheng J.X."/>
            <person name="Dai P.F."/>
            <person name="Guo W.B."/>
            <person name="Han X.H."/>
            <person name="Huang E.J."/>
            <person name="Li L.F."/>
            <person name="Wei W."/>
            <person name="Gao Y.C."/>
            <person name="Liu J.Z."/>
            <person name="Shao H.Z."/>
            <person name="Wang X."/>
            <person name="Wang C.C."/>
            <person name="Yang T.C."/>
            <person name="Huo Q.B."/>
            <person name="Li W."/>
            <person name="Chen H.Y."/>
            <person name="Chen S.E."/>
            <person name="Zhou L.G."/>
            <person name="Ni X.B."/>
            <person name="Tian J.H."/>
            <person name="Sheng Y."/>
            <person name="Liu T."/>
            <person name="Pan Y.S."/>
            <person name="Xia L.Y."/>
            <person name="Li J."/>
            <person name="Zhao F."/>
            <person name="Cao W.C."/>
        </authorList>
    </citation>
    <scope>NUCLEOTIDE SEQUENCE [LARGE SCALE GENOMIC DNA]</scope>
    <source>
        <strain evidence="2">HaeL-2018</strain>
    </source>
</reference>
<sequence length="170" mass="18799">MVKAAWSEVTATCVRNCFRKAGFVDTQAQVEFDASDGQSGGDLWQRVIDSDMGGGGHDLRWDDLVCADDDADTLKSCSDEGIGKEMRGKSDSEELGADDDETSEPAPISQPVATRNIEDLLKQLVYFISIQLIFFQKKLPGWSPTIKVENKPLDSAQETVSRQRHSRNKT</sequence>
<dbReference type="AlphaFoldDB" id="A0A9J6GX15"/>
<name>A0A9J6GX15_HAELO</name>
<feature type="compositionally biased region" description="Acidic residues" evidence="1">
    <location>
        <begin position="93"/>
        <end position="103"/>
    </location>
</feature>
<dbReference type="Proteomes" id="UP000821853">
    <property type="component" value="Chromosome 8"/>
</dbReference>
<dbReference type="EMBL" id="JABSTR010000010">
    <property type="protein sequence ID" value="KAH9379433.1"/>
    <property type="molecule type" value="Genomic_DNA"/>
</dbReference>
<comment type="caution">
    <text evidence="2">The sequence shown here is derived from an EMBL/GenBank/DDBJ whole genome shotgun (WGS) entry which is preliminary data.</text>
</comment>
<proteinExistence type="predicted"/>
<gene>
    <name evidence="2" type="ORF">HPB48_007891</name>
</gene>
<evidence type="ECO:0000313" key="3">
    <source>
        <dbReference type="Proteomes" id="UP000821853"/>
    </source>
</evidence>
<dbReference type="VEuPathDB" id="VectorBase:HLOH_048156"/>
<dbReference type="OrthoDB" id="6512461at2759"/>
<protein>
    <submittedName>
        <fullName evidence="2">Uncharacterized protein</fullName>
    </submittedName>
</protein>
<feature type="compositionally biased region" description="Basic and acidic residues" evidence="1">
    <location>
        <begin position="77"/>
        <end position="92"/>
    </location>
</feature>
<keyword evidence="3" id="KW-1185">Reference proteome</keyword>
<evidence type="ECO:0000256" key="1">
    <source>
        <dbReference type="SAM" id="MobiDB-lite"/>
    </source>
</evidence>